<proteinExistence type="predicted"/>
<protein>
    <submittedName>
        <fullName evidence="1">Uncharacterized protein</fullName>
    </submittedName>
</protein>
<dbReference type="AlphaFoldDB" id="A0A327L7S9"/>
<evidence type="ECO:0000313" key="1">
    <source>
        <dbReference type="EMBL" id="RAI45953.1"/>
    </source>
</evidence>
<dbReference type="RefSeq" id="WP_111417204.1">
    <property type="nucleotide sequence ID" value="NZ_NPEX01000004.1"/>
</dbReference>
<name>A0A327L7S9_9BRAD</name>
<organism evidence="1 2">
    <name type="scientific">Rhodoplanes roseus</name>
    <dbReference type="NCBI Taxonomy" id="29409"/>
    <lineage>
        <taxon>Bacteria</taxon>
        <taxon>Pseudomonadati</taxon>
        <taxon>Pseudomonadota</taxon>
        <taxon>Alphaproteobacteria</taxon>
        <taxon>Hyphomicrobiales</taxon>
        <taxon>Nitrobacteraceae</taxon>
        <taxon>Rhodoplanes</taxon>
    </lineage>
</organism>
<keyword evidence="2" id="KW-1185">Reference proteome</keyword>
<comment type="caution">
    <text evidence="1">The sequence shown here is derived from an EMBL/GenBank/DDBJ whole genome shotgun (WGS) entry which is preliminary data.</text>
</comment>
<dbReference type="Proteomes" id="UP000249130">
    <property type="component" value="Unassembled WGS sequence"/>
</dbReference>
<accession>A0A327L7S9</accession>
<dbReference type="EMBL" id="NPEX01000004">
    <property type="protein sequence ID" value="RAI45953.1"/>
    <property type="molecule type" value="Genomic_DNA"/>
</dbReference>
<reference evidence="1 2" key="1">
    <citation type="submission" date="2017-07" db="EMBL/GenBank/DDBJ databases">
        <title>Draft Genome Sequences of Select Purple Nonsulfur Bacteria.</title>
        <authorList>
            <person name="Lasarre B."/>
            <person name="Mckinlay J.B."/>
        </authorList>
    </citation>
    <scope>NUCLEOTIDE SEQUENCE [LARGE SCALE GENOMIC DNA]</scope>
    <source>
        <strain evidence="1 2">DSM 5909</strain>
    </source>
</reference>
<gene>
    <name evidence="1" type="ORF">CH341_01170</name>
</gene>
<sequence length="76" mass="8338">MLSQAFIRRAPELERIDRLIAAKERTRQAGLNAFYRVREHYEIMSRLDEERGVAPLQLSAPSVGDAGVGVGADAAA</sequence>
<evidence type="ECO:0000313" key="2">
    <source>
        <dbReference type="Proteomes" id="UP000249130"/>
    </source>
</evidence>